<evidence type="ECO:0000256" key="3">
    <source>
        <dbReference type="ARBA" id="ARBA00022989"/>
    </source>
</evidence>
<accession>A0ABW1SVN9</accession>
<name>A0ABW1SVN9_9ACTN</name>
<feature type="transmembrane region" description="Helical" evidence="5">
    <location>
        <begin position="238"/>
        <end position="264"/>
    </location>
</feature>
<evidence type="ECO:0000256" key="1">
    <source>
        <dbReference type="ARBA" id="ARBA00004141"/>
    </source>
</evidence>
<dbReference type="SUPFAM" id="SSF52091">
    <property type="entry name" value="SpoIIaa-like"/>
    <property type="match status" value="1"/>
</dbReference>
<feature type="transmembrane region" description="Helical" evidence="5">
    <location>
        <begin position="319"/>
        <end position="352"/>
    </location>
</feature>
<dbReference type="Pfam" id="PF01740">
    <property type="entry name" value="STAS"/>
    <property type="match status" value="1"/>
</dbReference>
<proteinExistence type="predicted"/>
<feature type="transmembrane region" description="Helical" evidence="5">
    <location>
        <begin position="372"/>
        <end position="403"/>
    </location>
</feature>
<comment type="subcellular location">
    <subcellularLocation>
        <location evidence="1">Membrane</location>
        <topology evidence="1">Multi-pass membrane protein</topology>
    </subcellularLocation>
</comment>
<dbReference type="Pfam" id="PF00916">
    <property type="entry name" value="Sulfate_transp"/>
    <property type="match status" value="1"/>
</dbReference>
<dbReference type="InterPro" id="IPR011547">
    <property type="entry name" value="SLC26A/SulP_dom"/>
</dbReference>
<dbReference type="Gene3D" id="3.30.750.24">
    <property type="entry name" value="STAS domain"/>
    <property type="match status" value="1"/>
</dbReference>
<keyword evidence="2 5" id="KW-0812">Transmembrane</keyword>
<dbReference type="EMBL" id="JBHSTI010000002">
    <property type="protein sequence ID" value="MFC6236458.1"/>
    <property type="molecule type" value="Genomic_DNA"/>
</dbReference>
<dbReference type="InterPro" id="IPR002645">
    <property type="entry name" value="STAS_dom"/>
</dbReference>
<comment type="caution">
    <text evidence="7">The sequence shown here is derived from an EMBL/GenBank/DDBJ whole genome shotgun (WGS) entry which is preliminary data.</text>
</comment>
<dbReference type="InterPro" id="IPR036513">
    <property type="entry name" value="STAS_dom_sf"/>
</dbReference>
<dbReference type="InterPro" id="IPR001902">
    <property type="entry name" value="SLC26A/SulP_fam"/>
</dbReference>
<feature type="transmembrane region" description="Helical" evidence="5">
    <location>
        <begin position="91"/>
        <end position="111"/>
    </location>
</feature>
<sequence>MSGLRLPARFTRDLKQDAQAGLVLGVQSVPDGLATGILAGLSPLNGLYGYLVGTLVGAAVTSSAFMVVQGTGAMAMIIADVPALHAMDDQSQAVATLAVLTGAVMLAAGFLKLGSLLRFVSNAVLVGFMNAVGVNIILGQLSNLTGYAAPGANRVIRAINTVLSPASLDWRSVIIGAATIALIVLLERTVVGSMGLVVAVIATSAMAAVLGWTTVATLNDLGVELQGLPPITLPAWDLAPQLLVPAASLAFVGLVQGAGISAMYGRPDGQRADASRDFIGQGAANAAVAFTGGMPVGGSASASAINAAAGARSRVAPMIAALVMAVVVLVFGSAVGYLAMPALAGLLILVGFRTIKPADIKAVWRTGTVQRAVLGVTFVLTMVVPLQYAVLVGVGVSVVLHVVQQSNKVVIKQRVSTDTGDVLEVDPVAVVPPRETVVLQPYGSLFFASAPVFEAALPRVEASSRRSVVILRLRGHTDLGTTFVDVLVRYAGELDAVGSRLMIVSVDARVMPQLRAGGVIDVIGPDSVFEGDARVGAALARARTEAQDWIARDPA</sequence>
<organism evidence="7 8">
    <name type="scientific">Longivirga aurantiaca</name>
    <dbReference type="NCBI Taxonomy" id="1837743"/>
    <lineage>
        <taxon>Bacteria</taxon>
        <taxon>Bacillati</taxon>
        <taxon>Actinomycetota</taxon>
        <taxon>Actinomycetes</taxon>
        <taxon>Sporichthyales</taxon>
        <taxon>Sporichthyaceae</taxon>
        <taxon>Longivirga</taxon>
    </lineage>
</organism>
<feature type="transmembrane region" description="Helical" evidence="5">
    <location>
        <begin position="194"/>
        <end position="218"/>
    </location>
</feature>
<feature type="transmembrane region" description="Helical" evidence="5">
    <location>
        <begin position="47"/>
        <end position="79"/>
    </location>
</feature>
<feature type="transmembrane region" description="Helical" evidence="5">
    <location>
        <begin position="170"/>
        <end position="187"/>
    </location>
</feature>
<keyword evidence="8" id="KW-1185">Reference proteome</keyword>
<gene>
    <name evidence="7" type="ORF">ACFQGU_01105</name>
</gene>
<evidence type="ECO:0000313" key="8">
    <source>
        <dbReference type="Proteomes" id="UP001596138"/>
    </source>
</evidence>
<dbReference type="CDD" id="cd07042">
    <property type="entry name" value="STAS_SulP_like_sulfate_transporter"/>
    <property type="match status" value="1"/>
</dbReference>
<feature type="transmembrane region" description="Helical" evidence="5">
    <location>
        <begin position="123"/>
        <end position="141"/>
    </location>
</feature>
<evidence type="ECO:0000313" key="7">
    <source>
        <dbReference type="EMBL" id="MFC6236458.1"/>
    </source>
</evidence>
<evidence type="ECO:0000256" key="5">
    <source>
        <dbReference type="SAM" id="Phobius"/>
    </source>
</evidence>
<dbReference type="Proteomes" id="UP001596138">
    <property type="component" value="Unassembled WGS sequence"/>
</dbReference>
<dbReference type="PANTHER" id="PTHR11814">
    <property type="entry name" value="SULFATE TRANSPORTER"/>
    <property type="match status" value="1"/>
</dbReference>
<evidence type="ECO:0000256" key="2">
    <source>
        <dbReference type="ARBA" id="ARBA00022692"/>
    </source>
</evidence>
<evidence type="ECO:0000259" key="6">
    <source>
        <dbReference type="PROSITE" id="PS50801"/>
    </source>
</evidence>
<dbReference type="RefSeq" id="WP_386763503.1">
    <property type="nucleotide sequence ID" value="NZ_JBHSTI010000002.1"/>
</dbReference>
<protein>
    <submittedName>
        <fullName evidence="7">SulP family inorganic anion transporter</fullName>
    </submittedName>
</protein>
<evidence type="ECO:0000256" key="4">
    <source>
        <dbReference type="ARBA" id="ARBA00023136"/>
    </source>
</evidence>
<keyword evidence="3 5" id="KW-1133">Transmembrane helix</keyword>
<reference evidence="8" key="1">
    <citation type="journal article" date="2019" name="Int. J. Syst. Evol. Microbiol.">
        <title>The Global Catalogue of Microorganisms (GCM) 10K type strain sequencing project: providing services to taxonomists for standard genome sequencing and annotation.</title>
        <authorList>
            <consortium name="The Broad Institute Genomics Platform"/>
            <consortium name="The Broad Institute Genome Sequencing Center for Infectious Disease"/>
            <person name="Wu L."/>
            <person name="Ma J."/>
        </authorList>
    </citation>
    <scope>NUCLEOTIDE SEQUENCE [LARGE SCALE GENOMIC DNA]</scope>
    <source>
        <strain evidence="8">CGMCC 4.7317</strain>
    </source>
</reference>
<dbReference type="PROSITE" id="PS50801">
    <property type="entry name" value="STAS"/>
    <property type="match status" value="1"/>
</dbReference>
<keyword evidence="4 5" id="KW-0472">Membrane</keyword>
<feature type="domain" description="STAS" evidence="6">
    <location>
        <begin position="437"/>
        <end position="542"/>
    </location>
</feature>